<evidence type="ECO:0000313" key="2">
    <source>
        <dbReference type="Proteomes" id="UP000002586"/>
    </source>
</evidence>
<protein>
    <submittedName>
        <fullName evidence="1">Uncharacterized protein</fullName>
    </submittedName>
</protein>
<dbReference type="KEGG" id="mgm:Mmc1_1267"/>
<dbReference type="Proteomes" id="UP000002586">
    <property type="component" value="Chromosome"/>
</dbReference>
<dbReference type="HOGENOM" id="CLU_2058532_0_0_5"/>
<dbReference type="RefSeq" id="WP_011712933.1">
    <property type="nucleotide sequence ID" value="NC_008576.1"/>
</dbReference>
<dbReference type="AlphaFoldDB" id="A0L735"/>
<sequence length="123" mass="12839">MADLNDPGFALEGAYWPLPSVGGVLERYGSHATLLDQGISYMGGYLEPRATSSIAYPSGIPLISLLNVPIPPASHCQMLTQTTPAFPHRFGPSDCADGVGAATPSIGPCKPPLISVLPPLIRI</sequence>
<keyword evidence="2" id="KW-1185">Reference proteome</keyword>
<name>A0L735_MAGMM</name>
<accession>A0L735</accession>
<dbReference type="EMBL" id="CP000471">
    <property type="protein sequence ID" value="ABK43778.1"/>
    <property type="molecule type" value="Genomic_DNA"/>
</dbReference>
<evidence type="ECO:0000313" key="1">
    <source>
        <dbReference type="EMBL" id="ABK43778.1"/>
    </source>
</evidence>
<reference evidence="1 2" key="2">
    <citation type="journal article" date="2012" name="Int. J. Syst. Evol. Microbiol.">
        <title>Magnetococcus marinus gen. nov., sp. nov., a marine, magnetotactic bacterium that represents a novel lineage (Magnetococcaceae fam. nov.; Magnetococcales ord. nov.) at the base of the Alphaproteobacteria.</title>
        <authorList>
            <person name="Bazylinski D.A."/>
            <person name="Williams T.J."/>
            <person name="Lefevre C.T."/>
            <person name="Berg R.J."/>
            <person name="Zhang C.L."/>
            <person name="Bowser S.S."/>
            <person name="Dean A.J."/>
            <person name="Beveridge T.J."/>
        </authorList>
    </citation>
    <scope>NUCLEOTIDE SEQUENCE [LARGE SCALE GENOMIC DNA]</scope>
    <source>
        <strain evidence="2">ATCC BAA-1437 / JCM 17883 / MC-1</strain>
    </source>
</reference>
<proteinExistence type="predicted"/>
<dbReference type="STRING" id="156889.Mmc1_1267"/>
<reference evidence="2" key="1">
    <citation type="journal article" date="2009" name="Appl. Environ. Microbiol.">
        <title>Complete genome sequence of the chemolithoautotrophic marine magnetotactic coccus strain MC-1.</title>
        <authorList>
            <person name="Schubbe S."/>
            <person name="Williams T.J."/>
            <person name="Xie G."/>
            <person name="Kiss H.E."/>
            <person name="Brettin T.S."/>
            <person name="Martinez D."/>
            <person name="Ross C.A."/>
            <person name="Schuler D."/>
            <person name="Cox B.L."/>
            <person name="Nealson K.H."/>
            <person name="Bazylinski D.A."/>
        </authorList>
    </citation>
    <scope>NUCLEOTIDE SEQUENCE [LARGE SCALE GENOMIC DNA]</scope>
    <source>
        <strain evidence="2">ATCC BAA-1437 / JCM 17883 / MC-1</strain>
    </source>
</reference>
<organism evidence="1 2">
    <name type="scientific">Magnetococcus marinus (strain ATCC BAA-1437 / JCM 17883 / MC-1)</name>
    <dbReference type="NCBI Taxonomy" id="156889"/>
    <lineage>
        <taxon>Bacteria</taxon>
        <taxon>Pseudomonadati</taxon>
        <taxon>Pseudomonadota</taxon>
        <taxon>Magnetococcia</taxon>
        <taxon>Magnetococcales</taxon>
        <taxon>Magnetococcaceae</taxon>
        <taxon>Magnetococcus</taxon>
    </lineage>
</organism>
<gene>
    <name evidence="1" type="ordered locus">Mmc1_1267</name>
</gene>